<proteinExistence type="predicted"/>
<evidence type="ECO:0000313" key="2">
    <source>
        <dbReference type="Proteomes" id="UP000177124"/>
    </source>
</evidence>
<protein>
    <submittedName>
        <fullName evidence="1">Uncharacterized protein</fullName>
    </submittedName>
</protein>
<dbReference type="Proteomes" id="UP000177124">
    <property type="component" value="Unassembled WGS sequence"/>
</dbReference>
<organism evidence="1 2">
    <name type="scientific">Candidatus Curtissbacteria bacterium RIFCSPHIGHO2_02_FULL_42_15</name>
    <dbReference type="NCBI Taxonomy" id="1797716"/>
    <lineage>
        <taxon>Bacteria</taxon>
        <taxon>Candidatus Curtissiibacteriota</taxon>
    </lineage>
</organism>
<dbReference type="STRING" id="1797716.A3D07_01455"/>
<dbReference type="EMBL" id="MFBF01000015">
    <property type="protein sequence ID" value="OGD91599.1"/>
    <property type="molecule type" value="Genomic_DNA"/>
</dbReference>
<sequence>MTERQVDAQELTQRAQAVVDRLKEVAKNRERTYSSEIEAVLVFSGPGTYYDRLKPEQEEIWRWMDRDRIRAGVAVVSEITAARLSVILDNKVKGHHVSKESILNHGPYFVYNGTPLENEIFRKALNSPFCKLPKEKVIIIDDVREEDGTIHPHRHTADQMKSFYHAISDPENPLYGVRNVALVAHIPDFARNVFYTRKYNDELLESGNLSLNFWVYGLKSRKGTGKAHLNSEFPRLVTYAKWGHLATEPSPFAT</sequence>
<comment type="caution">
    <text evidence="1">The sequence shown here is derived from an EMBL/GenBank/DDBJ whole genome shotgun (WGS) entry which is preliminary data.</text>
</comment>
<reference evidence="1 2" key="1">
    <citation type="journal article" date="2016" name="Nat. Commun.">
        <title>Thousands of microbial genomes shed light on interconnected biogeochemical processes in an aquifer system.</title>
        <authorList>
            <person name="Anantharaman K."/>
            <person name="Brown C.T."/>
            <person name="Hug L.A."/>
            <person name="Sharon I."/>
            <person name="Castelle C.J."/>
            <person name="Probst A.J."/>
            <person name="Thomas B.C."/>
            <person name="Singh A."/>
            <person name="Wilkins M.J."/>
            <person name="Karaoz U."/>
            <person name="Brodie E.L."/>
            <person name="Williams K.H."/>
            <person name="Hubbard S.S."/>
            <person name="Banfield J.F."/>
        </authorList>
    </citation>
    <scope>NUCLEOTIDE SEQUENCE [LARGE SCALE GENOMIC DNA]</scope>
</reference>
<dbReference type="AlphaFoldDB" id="A0A1F5GID9"/>
<gene>
    <name evidence="1" type="ORF">A3D07_01455</name>
</gene>
<accession>A0A1F5GID9</accession>
<evidence type="ECO:0000313" key="1">
    <source>
        <dbReference type="EMBL" id="OGD91599.1"/>
    </source>
</evidence>
<name>A0A1F5GID9_9BACT</name>